<reference evidence="3" key="1">
    <citation type="submission" date="2015-12" db="EMBL/GenBank/DDBJ databases">
        <title>Update maize B73 reference genome by single molecule sequencing technologies.</title>
        <authorList>
            <consortium name="Maize Genome Sequencing Project"/>
            <person name="Ware D."/>
        </authorList>
    </citation>
    <scope>NUCLEOTIDE SEQUENCE [LARGE SCALE GENOMIC DNA]</scope>
    <source>
        <strain evidence="3">cv. B73</strain>
    </source>
</reference>
<accession>A0A804N7P5</accession>
<proteinExistence type="predicted"/>
<dbReference type="InParanoid" id="A0A804N7P5"/>
<feature type="compositionally biased region" description="Basic and acidic residues" evidence="1">
    <location>
        <begin position="76"/>
        <end position="91"/>
    </location>
</feature>
<evidence type="ECO:0000313" key="2">
    <source>
        <dbReference type="EnsemblPlants" id="Zm00001eb141440_P001"/>
    </source>
</evidence>
<dbReference type="Gramene" id="Zm00001eb141440_T001">
    <property type="protein sequence ID" value="Zm00001eb141440_P001"/>
    <property type="gene ID" value="Zm00001eb141440"/>
</dbReference>
<reference evidence="2" key="3">
    <citation type="submission" date="2021-05" db="UniProtKB">
        <authorList>
            <consortium name="EnsemblPlants"/>
        </authorList>
    </citation>
    <scope>IDENTIFICATION</scope>
    <source>
        <strain evidence="2">cv. B73</strain>
    </source>
</reference>
<evidence type="ECO:0000313" key="3">
    <source>
        <dbReference type="Proteomes" id="UP000007305"/>
    </source>
</evidence>
<feature type="compositionally biased region" description="Basic and acidic residues" evidence="1">
    <location>
        <begin position="15"/>
        <end position="63"/>
    </location>
</feature>
<sequence>MGMSRVNGGDGASEPEARVEHPGAEAEHQHATDGHRRVVEVDPGDGVRYRQAEEHGDEGHPEDGDPADDEAAAASEMKRPRDEGVPRRRDAEEDGQGVGDVHAQRRDGHHCLERHLAPQRLPPRHEACIQFIFRI</sequence>
<reference evidence="2" key="2">
    <citation type="submission" date="2019-07" db="EMBL/GenBank/DDBJ databases">
        <authorList>
            <person name="Seetharam A."/>
            <person name="Woodhouse M."/>
            <person name="Cannon E."/>
        </authorList>
    </citation>
    <scope>NUCLEOTIDE SEQUENCE [LARGE SCALE GENOMIC DNA]</scope>
    <source>
        <strain evidence="2">cv. B73</strain>
    </source>
</reference>
<organism evidence="2 3">
    <name type="scientific">Zea mays</name>
    <name type="common">Maize</name>
    <dbReference type="NCBI Taxonomy" id="4577"/>
    <lineage>
        <taxon>Eukaryota</taxon>
        <taxon>Viridiplantae</taxon>
        <taxon>Streptophyta</taxon>
        <taxon>Embryophyta</taxon>
        <taxon>Tracheophyta</taxon>
        <taxon>Spermatophyta</taxon>
        <taxon>Magnoliopsida</taxon>
        <taxon>Liliopsida</taxon>
        <taxon>Poales</taxon>
        <taxon>Poaceae</taxon>
        <taxon>PACMAD clade</taxon>
        <taxon>Panicoideae</taxon>
        <taxon>Andropogonodae</taxon>
        <taxon>Andropogoneae</taxon>
        <taxon>Tripsacinae</taxon>
        <taxon>Zea</taxon>
    </lineage>
</organism>
<dbReference type="Proteomes" id="UP000007305">
    <property type="component" value="Chromosome 3"/>
</dbReference>
<dbReference type="EnsemblPlants" id="Zm00001eb141440_T001">
    <property type="protein sequence ID" value="Zm00001eb141440_P001"/>
    <property type="gene ID" value="Zm00001eb141440"/>
</dbReference>
<dbReference type="AlphaFoldDB" id="A0A804N7P5"/>
<feature type="region of interest" description="Disordered" evidence="1">
    <location>
        <begin position="1"/>
        <end position="104"/>
    </location>
</feature>
<evidence type="ECO:0000256" key="1">
    <source>
        <dbReference type="SAM" id="MobiDB-lite"/>
    </source>
</evidence>
<keyword evidence="3" id="KW-1185">Reference proteome</keyword>
<protein>
    <submittedName>
        <fullName evidence="2">Uncharacterized protein</fullName>
    </submittedName>
</protein>
<name>A0A804N7P5_MAIZE</name>